<dbReference type="SMART" id="SM00354">
    <property type="entry name" value="HTH_LACI"/>
    <property type="match status" value="1"/>
</dbReference>
<evidence type="ECO:0000256" key="1">
    <source>
        <dbReference type="ARBA" id="ARBA00023015"/>
    </source>
</evidence>
<dbReference type="Gene3D" id="1.10.260.40">
    <property type="entry name" value="lambda repressor-like DNA-binding domains"/>
    <property type="match status" value="1"/>
</dbReference>
<dbReference type="PROSITE" id="PS00356">
    <property type="entry name" value="HTH_LACI_1"/>
    <property type="match status" value="1"/>
</dbReference>
<dbReference type="Proteomes" id="UP000533598">
    <property type="component" value="Unassembled WGS sequence"/>
</dbReference>
<gene>
    <name evidence="6" type="ORF">HNR67_007595</name>
</gene>
<dbReference type="InterPro" id="IPR000843">
    <property type="entry name" value="HTH_LacI"/>
</dbReference>
<dbReference type="EMBL" id="JACHMH010000001">
    <property type="protein sequence ID" value="MBB4681477.1"/>
    <property type="molecule type" value="Genomic_DNA"/>
</dbReference>
<evidence type="ECO:0000313" key="7">
    <source>
        <dbReference type="Proteomes" id="UP000533598"/>
    </source>
</evidence>
<dbReference type="Gene3D" id="3.40.50.2300">
    <property type="match status" value="2"/>
</dbReference>
<feature type="domain" description="HTH lacI-type" evidence="5">
    <location>
        <begin position="1"/>
        <end position="55"/>
    </location>
</feature>
<dbReference type="Pfam" id="PF00356">
    <property type="entry name" value="LacI"/>
    <property type="match status" value="1"/>
</dbReference>
<dbReference type="PROSITE" id="PS50932">
    <property type="entry name" value="HTH_LACI_2"/>
    <property type="match status" value="1"/>
</dbReference>
<accession>A0A7W7CHR0</accession>
<organism evidence="6 7">
    <name type="scientific">Crossiella cryophila</name>
    <dbReference type="NCBI Taxonomy" id="43355"/>
    <lineage>
        <taxon>Bacteria</taxon>
        <taxon>Bacillati</taxon>
        <taxon>Actinomycetota</taxon>
        <taxon>Actinomycetes</taxon>
        <taxon>Pseudonocardiales</taxon>
        <taxon>Pseudonocardiaceae</taxon>
        <taxon>Crossiella</taxon>
    </lineage>
</organism>
<dbReference type="PANTHER" id="PTHR30146:SF109">
    <property type="entry name" value="HTH-TYPE TRANSCRIPTIONAL REGULATOR GALS"/>
    <property type="match status" value="1"/>
</dbReference>
<keyword evidence="1" id="KW-0805">Transcription regulation</keyword>
<dbReference type="AlphaFoldDB" id="A0A7W7CHR0"/>
<keyword evidence="7" id="KW-1185">Reference proteome</keyword>
<dbReference type="Pfam" id="PF13377">
    <property type="entry name" value="Peripla_BP_3"/>
    <property type="match status" value="1"/>
</dbReference>
<dbReference type="GO" id="GO:0003700">
    <property type="term" value="F:DNA-binding transcription factor activity"/>
    <property type="evidence" value="ECO:0007669"/>
    <property type="project" value="TreeGrafter"/>
</dbReference>
<proteinExistence type="predicted"/>
<dbReference type="CDD" id="cd01392">
    <property type="entry name" value="HTH_LacI"/>
    <property type="match status" value="1"/>
</dbReference>
<evidence type="ECO:0000259" key="5">
    <source>
        <dbReference type="PROSITE" id="PS50932"/>
    </source>
</evidence>
<feature type="region of interest" description="Disordered" evidence="4">
    <location>
        <begin position="330"/>
        <end position="349"/>
    </location>
</feature>
<evidence type="ECO:0000256" key="4">
    <source>
        <dbReference type="SAM" id="MobiDB-lite"/>
    </source>
</evidence>
<dbReference type="GO" id="GO:0000976">
    <property type="term" value="F:transcription cis-regulatory region binding"/>
    <property type="evidence" value="ECO:0007669"/>
    <property type="project" value="TreeGrafter"/>
</dbReference>
<dbReference type="SUPFAM" id="SSF47413">
    <property type="entry name" value="lambda repressor-like DNA-binding domains"/>
    <property type="match status" value="1"/>
</dbReference>
<dbReference type="InterPro" id="IPR046335">
    <property type="entry name" value="LacI/GalR-like_sensor"/>
</dbReference>
<dbReference type="PANTHER" id="PTHR30146">
    <property type="entry name" value="LACI-RELATED TRANSCRIPTIONAL REPRESSOR"/>
    <property type="match status" value="1"/>
</dbReference>
<protein>
    <submittedName>
        <fullName evidence="6">LacI family transcriptional regulator</fullName>
    </submittedName>
</protein>
<reference evidence="6 7" key="1">
    <citation type="submission" date="2020-08" db="EMBL/GenBank/DDBJ databases">
        <title>Sequencing the genomes of 1000 actinobacteria strains.</title>
        <authorList>
            <person name="Klenk H.-P."/>
        </authorList>
    </citation>
    <scope>NUCLEOTIDE SEQUENCE [LARGE SCALE GENOMIC DNA]</scope>
    <source>
        <strain evidence="6 7">DSM 44230</strain>
    </source>
</reference>
<evidence type="ECO:0000313" key="6">
    <source>
        <dbReference type="EMBL" id="MBB4681477.1"/>
    </source>
</evidence>
<dbReference type="SUPFAM" id="SSF53822">
    <property type="entry name" value="Periplasmic binding protein-like I"/>
    <property type="match status" value="1"/>
</dbReference>
<dbReference type="InterPro" id="IPR010982">
    <property type="entry name" value="Lambda_DNA-bd_dom_sf"/>
</dbReference>
<name>A0A7W7CHR0_9PSEU</name>
<dbReference type="InterPro" id="IPR028082">
    <property type="entry name" value="Peripla_BP_I"/>
</dbReference>
<evidence type="ECO:0000256" key="3">
    <source>
        <dbReference type="ARBA" id="ARBA00023163"/>
    </source>
</evidence>
<comment type="caution">
    <text evidence="6">The sequence shown here is derived from an EMBL/GenBank/DDBJ whole genome shotgun (WGS) entry which is preliminary data.</text>
</comment>
<evidence type="ECO:0000256" key="2">
    <source>
        <dbReference type="ARBA" id="ARBA00023125"/>
    </source>
</evidence>
<dbReference type="CDD" id="cd06293">
    <property type="entry name" value="PBP1_LacI-like"/>
    <property type="match status" value="1"/>
</dbReference>
<keyword evidence="3" id="KW-0804">Transcription</keyword>
<sequence>MSVREVAELAGVSLGTVSNVLNSPERVAPRTRERVLAAMSELGFVRNESARQLRAGTGRTIGLVVLDVSNPFFTDVARGVEEAATEAGHSVILCNSDSNPEREHRHLEVLAQQRVHGVLITPSRDSLAEIRRLQQRGVSVVLLDHPATARDICSVAVDDRTGGALAINHLLAQGFERIVMVTGAAHVRQAAERRLGACDALRKAGQPESALRVLEVPALTVAAGLRAGEQILADRDRPRAVFCANDLLALGVLQAMVRAGLRVPGEMAIVGYDDIEFASAAAVPLTSVRQPRHLIGRTAAQLVIAETSSPGQHEHQRVFFTPELVVRESSQAGATGLPDRGTQQPPHPA</sequence>
<keyword evidence="2" id="KW-0238">DNA-binding</keyword>